<dbReference type="AlphaFoldDB" id="A0A1H2L8E3"/>
<feature type="region of interest" description="Disordered" evidence="1">
    <location>
        <begin position="29"/>
        <end position="51"/>
    </location>
</feature>
<gene>
    <name evidence="2" type="ORF">SAMN04488563_5377</name>
</gene>
<keyword evidence="3" id="KW-1185">Reference proteome</keyword>
<dbReference type="Proteomes" id="UP000182977">
    <property type="component" value="Chromosome I"/>
</dbReference>
<organism evidence="2 3">
    <name type="scientific">Jiangella alkaliphila</name>
    <dbReference type="NCBI Taxonomy" id="419479"/>
    <lineage>
        <taxon>Bacteria</taxon>
        <taxon>Bacillati</taxon>
        <taxon>Actinomycetota</taxon>
        <taxon>Actinomycetes</taxon>
        <taxon>Jiangellales</taxon>
        <taxon>Jiangellaceae</taxon>
        <taxon>Jiangella</taxon>
    </lineage>
</organism>
<reference evidence="3" key="1">
    <citation type="submission" date="2016-10" db="EMBL/GenBank/DDBJ databases">
        <authorList>
            <person name="Varghese N."/>
            <person name="Submissions S."/>
        </authorList>
    </citation>
    <scope>NUCLEOTIDE SEQUENCE [LARGE SCALE GENOMIC DNA]</scope>
    <source>
        <strain evidence="3">DSM 45079</strain>
    </source>
</reference>
<dbReference type="OrthoDB" id="4241757at2"/>
<evidence type="ECO:0000256" key="1">
    <source>
        <dbReference type="SAM" id="MobiDB-lite"/>
    </source>
</evidence>
<dbReference type="STRING" id="419479.SAMN04488563_5377"/>
<protein>
    <submittedName>
        <fullName evidence="2">Uncharacterized protein</fullName>
    </submittedName>
</protein>
<name>A0A1H2L8E3_9ACTN</name>
<dbReference type="EMBL" id="LT629791">
    <property type="protein sequence ID" value="SDU76975.1"/>
    <property type="molecule type" value="Genomic_DNA"/>
</dbReference>
<proteinExistence type="predicted"/>
<feature type="compositionally biased region" description="Polar residues" evidence="1">
    <location>
        <begin position="38"/>
        <end position="50"/>
    </location>
</feature>
<accession>A0A1H2L8E3</accession>
<sequence>MMTMVTEQPGQEIVDRQIRQRCWRYARGKGHPRVYPPNRSQTAIVPTSTPNDDRALKKFVSLVGRVSGEWPPGRRA</sequence>
<evidence type="ECO:0000313" key="2">
    <source>
        <dbReference type="EMBL" id="SDU76975.1"/>
    </source>
</evidence>
<evidence type="ECO:0000313" key="3">
    <source>
        <dbReference type="Proteomes" id="UP000182977"/>
    </source>
</evidence>